<dbReference type="Gene3D" id="3.40.309.10">
    <property type="entry name" value="Aldehyde Dehydrogenase, Chain A, domain 2"/>
    <property type="match status" value="1"/>
</dbReference>
<dbReference type="KEGG" id="echi:FKX85_18550"/>
<dbReference type="PANTHER" id="PTHR43353">
    <property type="entry name" value="SUCCINATE-SEMIALDEHYDE DEHYDROGENASE, MITOCHONDRIAL"/>
    <property type="match status" value="1"/>
</dbReference>
<dbReference type="OrthoDB" id="9770537at2"/>
<proteinExistence type="predicted"/>
<dbReference type="CDD" id="cd07129">
    <property type="entry name" value="ALDH_KGSADH"/>
    <property type="match status" value="1"/>
</dbReference>
<dbReference type="Gene3D" id="3.40.605.10">
    <property type="entry name" value="Aldehyde Dehydrogenase, Chain A, domain 1"/>
    <property type="match status" value="1"/>
</dbReference>
<accession>A0A514CM96</accession>
<dbReference type="Proteomes" id="UP000316614">
    <property type="component" value="Chromosome"/>
</dbReference>
<keyword evidence="1" id="KW-0560">Oxidoreductase</keyword>
<organism evidence="3 4">
    <name type="scientific">Echinicola soli</name>
    <dbReference type="NCBI Taxonomy" id="2591634"/>
    <lineage>
        <taxon>Bacteria</taxon>
        <taxon>Pseudomonadati</taxon>
        <taxon>Bacteroidota</taxon>
        <taxon>Cytophagia</taxon>
        <taxon>Cytophagales</taxon>
        <taxon>Cyclobacteriaceae</taxon>
        <taxon>Echinicola</taxon>
    </lineage>
</organism>
<dbReference type="InterPro" id="IPR050740">
    <property type="entry name" value="Aldehyde_DH_Superfamily"/>
</dbReference>
<dbReference type="InterPro" id="IPR015590">
    <property type="entry name" value="Aldehyde_DH_dom"/>
</dbReference>
<name>A0A514CM96_9BACT</name>
<dbReference type="InterPro" id="IPR016163">
    <property type="entry name" value="Ald_DH_C"/>
</dbReference>
<dbReference type="Pfam" id="PF00171">
    <property type="entry name" value="Aldedh"/>
    <property type="match status" value="1"/>
</dbReference>
<sequence length="478" mass="50730">MQLDKVLHQSEVAFEQYKTISLADRASFLRAIADQLEGIKEALIPTACEESNLPEGRITGELGRTTGQIRLFAKYVVDGTWLEATIDHGDPGRTPVPKPDLRRMLVPLGPVAVFGASNFPLAFSTAGGDSISALAAGCTVVYKGHPGHPKTSLMVFEAIQKAIAEAGLPQGVFQHIEGGIAEGQALVQHPAIKAVGFTGSFKGGKALFDLANDRSEPIPVYAEMGSINPIIAFDKALGQQEQVAGQYAQSLTLGAGQFCTNPGVIFVPSSIAASFAQNTGKFLADTAGQKMLHDGIQTAYNESLDKLATSGELKWIQKAAGKETGHPALALTDLDTWIKEEALQEEVFGPFGIVVGYDSKEALLQAARSLQGQLTITLWASEEELADQGALISALQEKCGRLLFGGVPTGVEVGHAMQHGGPFPATTDSRSTSVGVYAIKRFARPFAFQNCPDSLLPDVLKDANPLGIFRTMDGVVGR</sequence>
<dbReference type="RefSeq" id="WP_141616152.1">
    <property type="nucleotide sequence ID" value="NZ_CP041253.1"/>
</dbReference>
<gene>
    <name evidence="3" type="ORF">FKX85_18550</name>
</gene>
<evidence type="ECO:0000259" key="2">
    <source>
        <dbReference type="Pfam" id="PF00171"/>
    </source>
</evidence>
<dbReference type="AlphaFoldDB" id="A0A514CM96"/>
<dbReference type="GO" id="GO:0016620">
    <property type="term" value="F:oxidoreductase activity, acting on the aldehyde or oxo group of donors, NAD or NADP as acceptor"/>
    <property type="evidence" value="ECO:0007669"/>
    <property type="project" value="InterPro"/>
</dbReference>
<dbReference type="InterPro" id="IPR016162">
    <property type="entry name" value="Ald_DH_N"/>
</dbReference>
<reference evidence="3 4" key="1">
    <citation type="submission" date="2019-06" db="EMBL/GenBank/DDBJ databases">
        <title>Echinicola alkalisoli sp. nov. isolated from saline soil.</title>
        <authorList>
            <person name="Sun J.-Q."/>
            <person name="Xu L."/>
        </authorList>
    </citation>
    <scope>NUCLEOTIDE SEQUENCE [LARGE SCALE GENOMIC DNA]</scope>
    <source>
        <strain evidence="3 4">LN3S3</strain>
    </source>
</reference>
<feature type="domain" description="Aldehyde dehydrogenase" evidence="2">
    <location>
        <begin position="2"/>
        <end position="387"/>
    </location>
</feature>
<dbReference type="InterPro" id="IPR016161">
    <property type="entry name" value="Ald_DH/histidinol_DH"/>
</dbReference>
<keyword evidence="4" id="KW-1185">Reference proteome</keyword>
<protein>
    <submittedName>
        <fullName evidence="3">Aldehyde dehydrogenase (NADP(+))</fullName>
    </submittedName>
</protein>
<dbReference type="SUPFAM" id="SSF53720">
    <property type="entry name" value="ALDH-like"/>
    <property type="match status" value="1"/>
</dbReference>
<dbReference type="InterPro" id="IPR044151">
    <property type="entry name" value="ALDH_KGSADH"/>
</dbReference>
<dbReference type="EMBL" id="CP041253">
    <property type="protein sequence ID" value="QDH80936.1"/>
    <property type="molecule type" value="Genomic_DNA"/>
</dbReference>
<evidence type="ECO:0000256" key="1">
    <source>
        <dbReference type="ARBA" id="ARBA00023002"/>
    </source>
</evidence>
<dbReference type="PANTHER" id="PTHR43353:SF3">
    <property type="entry name" value="ALDEHYDE DEHYDROGENASE-RELATED"/>
    <property type="match status" value="1"/>
</dbReference>
<evidence type="ECO:0000313" key="4">
    <source>
        <dbReference type="Proteomes" id="UP000316614"/>
    </source>
</evidence>
<evidence type="ECO:0000313" key="3">
    <source>
        <dbReference type="EMBL" id="QDH80936.1"/>
    </source>
</evidence>